<evidence type="ECO:0000256" key="1">
    <source>
        <dbReference type="ARBA" id="ARBA00005964"/>
    </source>
</evidence>
<dbReference type="PANTHER" id="PTHR43918:SF4">
    <property type="entry name" value="CARBOXYLIC ESTER HYDROLASE"/>
    <property type="match status" value="1"/>
</dbReference>
<dbReference type="EC" id="3.1.1.-" evidence="3"/>
<dbReference type="OrthoDB" id="408631at2759"/>
<accession>A0A9P7YFG3</accession>
<dbReference type="Gene3D" id="3.40.50.1820">
    <property type="entry name" value="alpha/beta hydrolase"/>
    <property type="match status" value="1"/>
</dbReference>
<evidence type="ECO:0000313" key="5">
    <source>
        <dbReference type="EMBL" id="KAG9232100.1"/>
    </source>
</evidence>
<evidence type="ECO:0000259" key="4">
    <source>
        <dbReference type="Pfam" id="PF00135"/>
    </source>
</evidence>
<dbReference type="InterPro" id="IPR029058">
    <property type="entry name" value="AB_hydrolase_fold"/>
</dbReference>
<dbReference type="Proteomes" id="UP000824998">
    <property type="component" value="Unassembled WGS sequence"/>
</dbReference>
<organism evidence="5 6">
    <name type="scientific">Amylocarpus encephaloides</name>
    <dbReference type="NCBI Taxonomy" id="45428"/>
    <lineage>
        <taxon>Eukaryota</taxon>
        <taxon>Fungi</taxon>
        <taxon>Dikarya</taxon>
        <taxon>Ascomycota</taxon>
        <taxon>Pezizomycotina</taxon>
        <taxon>Leotiomycetes</taxon>
        <taxon>Helotiales</taxon>
        <taxon>Helotiales incertae sedis</taxon>
        <taxon>Amylocarpus</taxon>
    </lineage>
</organism>
<feature type="domain" description="Carboxylesterase type B" evidence="4">
    <location>
        <begin position="22"/>
        <end position="353"/>
    </location>
</feature>
<dbReference type="GO" id="GO:0052689">
    <property type="term" value="F:carboxylic ester hydrolase activity"/>
    <property type="evidence" value="ECO:0007669"/>
    <property type="project" value="TreeGrafter"/>
</dbReference>
<protein>
    <recommendedName>
        <fullName evidence="3">Carboxylic ester hydrolase</fullName>
        <ecNumber evidence="3">3.1.1.-</ecNumber>
    </recommendedName>
</protein>
<dbReference type="SUPFAM" id="SSF53474">
    <property type="entry name" value="alpha/beta-Hydrolases"/>
    <property type="match status" value="1"/>
</dbReference>
<evidence type="ECO:0000256" key="3">
    <source>
        <dbReference type="RuleBase" id="RU361235"/>
    </source>
</evidence>
<keyword evidence="6" id="KW-1185">Reference proteome</keyword>
<comment type="caution">
    <text evidence="5">The sequence shown here is derived from an EMBL/GenBank/DDBJ whole genome shotgun (WGS) entry which is preliminary data.</text>
</comment>
<feature type="signal peptide" evidence="3">
    <location>
        <begin position="1"/>
        <end position="17"/>
    </location>
</feature>
<evidence type="ECO:0000256" key="2">
    <source>
        <dbReference type="ARBA" id="ARBA00022801"/>
    </source>
</evidence>
<name>A0A9P7YFG3_9HELO</name>
<comment type="similarity">
    <text evidence="1 3">Belongs to the type-B carboxylesterase/lipase family.</text>
</comment>
<proteinExistence type="inferred from homology"/>
<dbReference type="PROSITE" id="PS00122">
    <property type="entry name" value="CARBOXYLESTERASE_B_1"/>
    <property type="match status" value="1"/>
</dbReference>
<dbReference type="PANTHER" id="PTHR43918">
    <property type="entry name" value="ACETYLCHOLINESTERASE"/>
    <property type="match status" value="1"/>
</dbReference>
<feature type="chain" id="PRO_5040533439" description="Carboxylic ester hydrolase" evidence="3">
    <location>
        <begin position="18"/>
        <end position="532"/>
    </location>
</feature>
<keyword evidence="3" id="KW-0732">Signal</keyword>
<feature type="domain" description="Carboxylesterase type B" evidence="4">
    <location>
        <begin position="361"/>
        <end position="488"/>
    </location>
</feature>
<sequence>MKAAYLLSLLGASTSYGISVGQTVQTTSGPVKGHAATVKNTVSSYFGIPYAIPPVGALRFMPPIRYYGGSTLEGSKIGHACPAVPPFGNDLSKYNIPLANMTAQGVAFVSDIEQVEATFNEDCLHLNVWVPTGGEEKKAVMIWIYGGSYKSGSTQIGLYDGQHLAAEQDVIVVTLNYRVDILGFHGDPASKNQNPGFLDQRMAVEWVRDNIASFGGDPSRMILFGQSAGSASVDSYTYSWPSDPIVSGFIMESGAAGFGEELPANNAVGWYDVAATLGCGTNTMASNSEILSCLQGQDIDALMAAMGSNSFNPSVDNITGFADYTALSKAGKFAQLPILTGNNDFEAGIYIPVLALYSQTHYDPTYWQSLNNKTFACPAGVRANVSASHGLPTWRYRWFGNFPNTRLLTDPDSGAYHCGEIPFVFNTLPTGAGIPEDTEEEISIRKYVQGAWAAFAKDPKGGLSTYGGGWPQYSPFKETLIRLAYDNVTGTNVVMPEVYDATCLTTYPIGQQGGQKESCVESHLPGLSCVVS</sequence>
<evidence type="ECO:0000313" key="6">
    <source>
        <dbReference type="Proteomes" id="UP000824998"/>
    </source>
</evidence>
<gene>
    <name evidence="5" type="ORF">BJ875DRAFT_515424</name>
</gene>
<dbReference type="Pfam" id="PF00135">
    <property type="entry name" value="COesterase"/>
    <property type="match status" value="2"/>
</dbReference>
<dbReference type="InterPro" id="IPR019826">
    <property type="entry name" value="Carboxylesterase_B_AS"/>
</dbReference>
<dbReference type="InterPro" id="IPR050654">
    <property type="entry name" value="AChE-related_enzymes"/>
</dbReference>
<dbReference type="EMBL" id="MU251565">
    <property type="protein sequence ID" value="KAG9232100.1"/>
    <property type="molecule type" value="Genomic_DNA"/>
</dbReference>
<keyword evidence="2 3" id="KW-0378">Hydrolase</keyword>
<dbReference type="AlphaFoldDB" id="A0A9P7YFG3"/>
<reference evidence="5" key="1">
    <citation type="journal article" date="2021" name="IMA Fungus">
        <title>Genomic characterization of three marine fungi, including Emericellopsis atlantica sp. nov. with signatures of a generalist lifestyle and marine biomass degradation.</title>
        <authorList>
            <person name="Hagestad O.C."/>
            <person name="Hou L."/>
            <person name="Andersen J.H."/>
            <person name="Hansen E.H."/>
            <person name="Altermark B."/>
            <person name="Li C."/>
            <person name="Kuhnert E."/>
            <person name="Cox R.J."/>
            <person name="Crous P.W."/>
            <person name="Spatafora J.W."/>
            <person name="Lail K."/>
            <person name="Amirebrahimi M."/>
            <person name="Lipzen A."/>
            <person name="Pangilinan J."/>
            <person name="Andreopoulos W."/>
            <person name="Hayes R.D."/>
            <person name="Ng V."/>
            <person name="Grigoriev I.V."/>
            <person name="Jackson S.A."/>
            <person name="Sutton T.D.S."/>
            <person name="Dobson A.D.W."/>
            <person name="Rama T."/>
        </authorList>
    </citation>
    <scope>NUCLEOTIDE SEQUENCE</scope>
    <source>
        <strain evidence="5">TRa018bII</strain>
    </source>
</reference>
<dbReference type="InterPro" id="IPR002018">
    <property type="entry name" value="CarbesteraseB"/>
</dbReference>